<dbReference type="InterPro" id="IPR015321">
    <property type="entry name" value="TypeI_recpt_CBD"/>
</dbReference>
<protein>
    <submittedName>
        <fullName evidence="10">CSF2R factor</fullName>
    </submittedName>
</protein>
<keyword evidence="7" id="KW-0325">Glycoprotein</keyword>
<dbReference type="InterPro" id="IPR003532">
    <property type="entry name" value="Short_hematopoietin_rcpt_2_CS"/>
</dbReference>
<name>A0A7K6ZR86_9AVES</name>
<feature type="non-terminal residue" evidence="10">
    <location>
        <position position="217"/>
    </location>
</feature>
<evidence type="ECO:0000313" key="10">
    <source>
        <dbReference type="EMBL" id="NWX86281.1"/>
    </source>
</evidence>
<dbReference type="PANTHER" id="PTHR23037">
    <property type="entry name" value="CYTOKINE RECEPTOR"/>
    <property type="match status" value="1"/>
</dbReference>
<comment type="subcellular location">
    <subcellularLocation>
        <location evidence="1">Membrane</location>
        <topology evidence="1">Single-pass type I membrane protein</topology>
    </subcellularLocation>
</comment>
<dbReference type="Gene3D" id="2.60.40.10">
    <property type="entry name" value="Immunoglobulins"/>
    <property type="match status" value="2"/>
</dbReference>
<comment type="caution">
    <text evidence="10">The sequence shown here is derived from an EMBL/GenBank/DDBJ whole genome shotgun (WGS) entry which is preliminary data.</text>
</comment>
<dbReference type="Pfam" id="PF09240">
    <property type="entry name" value="IL6Ra-bind"/>
    <property type="match status" value="1"/>
</dbReference>
<evidence type="ECO:0000256" key="7">
    <source>
        <dbReference type="ARBA" id="ARBA00023180"/>
    </source>
</evidence>
<dbReference type="GO" id="GO:0004896">
    <property type="term" value="F:cytokine receptor activity"/>
    <property type="evidence" value="ECO:0007669"/>
    <property type="project" value="InterPro"/>
</dbReference>
<dbReference type="GO" id="GO:0009897">
    <property type="term" value="C:external side of plasma membrane"/>
    <property type="evidence" value="ECO:0007669"/>
    <property type="project" value="TreeGrafter"/>
</dbReference>
<evidence type="ECO:0000313" key="11">
    <source>
        <dbReference type="Proteomes" id="UP000538817"/>
    </source>
</evidence>
<keyword evidence="11" id="KW-1185">Reference proteome</keyword>
<dbReference type="PROSITE" id="PS01356">
    <property type="entry name" value="HEMATOPO_REC_S_F2"/>
    <property type="match status" value="1"/>
</dbReference>
<sequence>MNCTWCVGRDAPGDTQYFLYWQKSREEEEKQCEFYIKDENGRHIGCHFQNVIMSNDTITYFIVNGSSKDSLIRFYDEYISLYKIEKFMPPLNVTANCDGKQKGCLIQWQQPKRSRVGKDYCFQYEVNIKYKVRDFFNLYLPLAYIYLDTYITDLSLLHYLFQNFNSKKRYRVKVRAAGSDFCLVNTAWGEWSAPLEFGENENQFFGLVLCTYFLFTS</sequence>
<feature type="transmembrane region" description="Helical" evidence="8">
    <location>
        <begin position="138"/>
        <end position="161"/>
    </location>
</feature>
<dbReference type="PANTHER" id="PTHR23037:SF46">
    <property type="entry name" value="INTERLEUKIN 5 RECEPTOR SUBUNIT ALPHA"/>
    <property type="match status" value="1"/>
</dbReference>
<organism evidence="10 11">
    <name type="scientific">Nothoprocta pentlandii</name>
    <dbReference type="NCBI Taxonomy" id="2585814"/>
    <lineage>
        <taxon>Eukaryota</taxon>
        <taxon>Metazoa</taxon>
        <taxon>Chordata</taxon>
        <taxon>Craniata</taxon>
        <taxon>Vertebrata</taxon>
        <taxon>Euteleostomi</taxon>
        <taxon>Archelosauria</taxon>
        <taxon>Archosauria</taxon>
        <taxon>Dinosauria</taxon>
        <taxon>Saurischia</taxon>
        <taxon>Theropoda</taxon>
        <taxon>Coelurosauria</taxon>
        <taxon>Aves</taxon>
        <taxon>Palaeognathae</taxon>
        <taxon>Tinamiformes</taxon>
        <taxon>Tinamidae</taxon>
        <taxon>Nothoprocta</taxon>
    </lineage>
</organism>
<dbReference type="AlphaFoldDB" id="A0A7K6ZR86"/>
<dbReference type="Proteomes" id="UP000538817">
    <property type="component" value="Unassembled WGS sequence"/>
</dbReference>
<accession>A0A7K6ZR86</accession>
<keyword evidence="4 8" id="KW-1133">Transmembrane helix</keyword>
<evidence type="ECO:0000256" key="1">
    <source>
        <dbReference type="ARBA" id="ARBA00004479"/>
    </source>
</evidence>
<evidence type="ECO:0000256" key="4">
    <source>
        <dbReference type="ARBA" id="ARBA00022989"/>
    </source>
</evidence>
<evidence type="ECO:0000256" key="5">
    <source>
        <dbReference type="ARBA" id="ARBA00023136"/>
    </source>
</evidence>
<evidence type="ECO:0000256" key="2">
    <source>
        <dbReference type="ARBA" id="ARBA00022692"/>
    </source>
</evidence>
<keyword evidence="5 8" id="KW-0472">Membrane</keyword>
<feature type="domain" description="Type I cytokine receptor cytokine-binding" evidence="9">
    <location>
        <begin position="1"/>
        <end position="84"/>
    </location>
</feature>
<proteinExistence type="predicted"/>
<reference evidence="10 11" key="1">
    <citation type="submission" date="2019-09" db="EMBL/GenBank/DDBJ databases">
        <title>Bird 10,000 Genomes (B10K) Project - Family phase.</title>
        <authorList>
            <person name="Zhang G."/>
        </authorList>
    </citation>
    <scope>NUCLEOTIDE SEQUENCE [LARGE SCALE GENOMIC DNA]</scope>
    <source>
        <strain evidence="10">B10K-MSB-04</strain>
    </source>
</reference>
<dbReference type="InterPro" id="IPR013783">
    <property type="entry name" value="Ig-like_fold"/>
</dbReference>
<feature type="non-terminal residue" evidence="10">
    <location>
        <position position="1"/>
    </location>
</feature>
<evidence type="ECO:0000259" key="9">
    <source>
        <dbReference type="Pfam" id="PF09240"/>
    </source>
</evidence>
<evidence type="ECO:0000256" key="6">
    <source>
        <dbReference type="ARBA" id="ARBA00023170"/>
    </source>
</evidence>
<gene>
    <name evidence="10" type="primary">Csf2ra_1</name>
    <name evidence="10" type="ORF">NOTPEN_R10228</name>
</gene>
<dbReference type="InterPro" id="IPR036116">
    <property type="entry name" value="FN3_sf"/>
</dbReference>
<dbReference type="EMBL" id="VZSG01000208">
    <property type="protein sequence ID" value="NWX86281.1"/>
    <property type="molecule type" value="Genomic_DNA"/>
</dbReference>
<dbReference type="SUPFAM" id="SSF49265">
    <property type="entry name" value="Fibronectin type III"/>
    <property type="match status" value="2"/>
</dbReference>
<evidence type="ECO:0000256" key="3">
    <source>
        <dbReference type="ARBA" id="ARBA00022729"/>
    </source>
</evidence>
<keyword evidence="3" id="KW-0732">Signal</keyword>
<evidence type="ECO:0000256" key="8">
    <source>
        <dbReference type="SAM" id="Phobius"/>
    </source>
</evidence>
<keyword evidence="6" id="KW-0675">Receptor</keyword>
<keyword evidence="2 8" id="KW-0812">Transmembrane</keyword>